<dbReference type="EMBL" id="LAZR01000191">
    <property type="protein sequence ID" value="KKN83068.1"/>
    <property type="molecule type" value="Genomic_DNA"/>
</dbReference>
<sequence length="267" mass="30958">MIELPLLGRKKRKAIAISKIEYTEQSCNPIFGCSHACTYCFSRKQQVRYKQAASNADWHKPKMYDDFLIGLQEQIDAGQVKKDKEIFVSTMTDVYQPAAVKYDVARKILIKLQDAGLIYRLLTKSPEIVRDIDILDGYEKGIAGLSITTNISNDKQRKRWEPRTRSIKERLDALKKMSEHDIRLWSSVEPILPETNITSMLDELLEHSQFNIEQIMIGKMNYQAGVDDLIDWEAAINVIEGYKSKYPDIYWHYKKETVAYLEKKGII</sequence>
<keyword evidence="3" id="KW-0411">Iron-sulfur</keyword>
<dbReference type="GO" id="GO:0046872">
    <property type="term" value="F:metal ion binding"/>
    <property type="evidence" value="ECO:0007669"/>
    <property type="project" value="UniProtKB-KW"/>
</dbReference>
<dbReference type="Pfam" id="PF07505">
    <property type="entry name" value="DUF5131"/>
    <property type="match status" value="1"/>
</dbReference>
<keyword evidence="2" id="KW-0408">Iron</keyword>
<comment type="caution">
    <text evidence="4">The sequence shown here is derived from an EMBL/GenBank/DDBJ whole genome shotgun (WGS) entry which is preliminary data.</text>
</comment>
<dbReference type="SFLD" id="SFLDS00029">
    <property type="entry name" value="Radical_SAM"/>
    <property type="match status" value="1"/>
</dbReference>
<evidence type="ECO:0000256" key="3">
    <source>
        <dbReference type="ARBA" id="ARBA00023014"/>
    </source>
</evidence>
<dbReference type="PANTHER" id="PTHR43432">
    <property type="entry name" value="SLR0285 PROTEIN"/>
    <property type="match status" value="1"/>
</dbReference>
<dbReference type="SFLD" id="SFLDG01084">
    <property type="entry name" value="Uncharacterised_Radical_SAM_Su"/>
    <property type="match status" value="1"/>
</dbReference>
<dbReference type="InterPro" id="IPR040086">
    <property type="entry name" value="MJ0683-like"/>
</dbReference>
<dbReference type="GO" id="GO:0003824">
    <property type="term" value="F:catalytic activity"/>
    <property type="evidence" value="ECO:0007669"/>
    <property type="project" value="InterPro"/>
</dbReference>
<gene>
    <name evidence="4" type="ORF">LCGC14_0303340</name>
</gene>
<evidence type="ECO:0000256" key="1">
    <source>
        <dbReference type="ARBA" id="ARBA00022723"/>
    </source>
</evidence>
<dbReference type="AlphaFoldDB" id="A0A0F9WVU5"/>
<dbReference type="InterPro" id="IPR007197">
    <property type="entry name" value="rSAM"/>
</dbReference>
<organism evidence="4">
    <name type="scientific">marine sediment metagenome</name>
    <dbReference type="NCBI Taxonomy" id="412755"/>
    <lineage>
        <taxon>unclassified sequences</taxon>
        <taxon>metagenomes</taxon>
        <taxon>ecological metagenomes</taxon>
    </lineage>
</organism>
<dbReference type="InterPro" id="IPR011101">
    <property type="entry name" value="DUF5131"/>
</dbReference>
<keyword evidence="1" id="KW-0479">Metal-binding</keyword>
<reference evidence="4" key="1">
    <citation type="journal article" date="2015" name="Nature">
        <title>Complex archaea that bridge the gap between prokaryotes and eukaryotes.</title>
        <authorList>
            <person name="Spang A."/>
            <person name="Saw J.H."/>
            <person name="Jorgensen S.L."/>
            <person name="Zaremba-Niedzwiedzka K."/>
            <person name="Martijn J."/>
            <person name="Lind A.E."/>
            <person name="van Eijk R."/>
            <person name="Schleper C."/>
            <person name="Guy L."/>
            <person name="Ettema T.J."/>
        </authorList>
    </citation>
    <scope>NUCLEOTIDE SEQUENCE</scope>
</reference>
<dbReference type="GO" id="GO:0051536">
    <property type="term" value="F:iron-sulfur cluster binding"/>
    <property type="evidence" value="ECO:0007669"/>
    <property type="project" value="UniProtKB-KW"/>
</dbReference>
<protein>
    <submittedName>
        <fullName evidence="4">Uncharacterized protein</fullName>
    </submittedName>
</protein>
<dbReference type="PANTHER" id="PTHR43432:SF3">
    <property type="entry name" value="SLR0285 PROTEIN"/>
    <property type="match status" value="1"/>
</dbReference>
<evidence type="ECO:0000256" key="2">
    <source>
        <dbReference type="ARBA" id="ARBA00023004"/>
    </source>
</evidence>
<evidence type="ECO:0000313" key="4">
    <source>
        <dbReference type="EMBL" id="KKN83068.1"/>
    </source>
</evidence>
<dbReference type="CDD" id="cd01335">
    <property type="entry name" value="Radical_SAM"/>
    <property type="match status" value="1"/>
</dbReference>
<name>A0A0F9WVU5_9ZZZZ</name>
<accession>A0A0F9WVU5</accession>
<proteinExistence type="predicted"/>
<dbReference type="Gene3D" id="3.80.30.30">
    <property type="match status" value="1"/>
</dbReference>